<evidence type="ECO:0000256" key="3">
    <source>
        <dbReference type="ARBA" id="ARBA00022723"/>
    </source>
</evidence>
<keyword evidence="9" id="KW-1185">Reference proteome</keyword>
<dbReference type="InterPro" id="IPR036396">
    <property type="entry name" value="Cyt_P450_sf"/>
</dbReference>
<dbReference type="PROSITE" id="PS00086">
    <property type="entry name" value="CYTOCHROME_P450"/>
    <property type="match status" value="1"/>
</dbReference>
<evidence type="ECO:0000256" key="4">
    <source>
        <dbReference type="ARBA" id="ARBA00023002"/>
    </source>
</evidence>
<dbReference type="InterPro" id="IPR002401">
    <property type="entry name" value="Cyt_P450_E_grp-I"/>
</dbReference>
<dbReference type="PRINTS" id="PR00385">
    <property type="entry name" value="P450"/>
</dbReference>
<dbReference type="CDD" id="cd11044">
    <property type="entry name" value="CYP120A1_CYP26-like"/>
    <property type="match status" value="1"/>
</dbReference>
<dbReference type="Proteomes" id="UP001301728">
    <property type="component" value="Unassembled WGS sequence"/>
</dbReference>
<dbReference type="InterPro" id="IPR017972">
    <property type="entry name" value="Cyt_P450_CS"/>
</dbReference>
<evidence type="ECO:0000313" key="8">
    <source>
        <dbReference type="EMBL" id="MEA5523094.1"/>
    </source>
</evidence>
<keyword evidence="4 7" id="KW-0560">Oxidoreductase</keyword>
<evidence type="ECO:0000256" key="2">
    <source>
        <dbReference type="ARBA" id="ARBA00022617"/>
    </source>
</evidence>
<gene>
    <name evidence="8" type="ORF">VB854_29605</name>
</gene>
<dbReference type="InterPro" id="IPR001128">
    <property type="entry name" value="Cyt_P450"/>
</dbReference>
<proteinExistence type="inferred from homology"/>
<dbReference type="PANTHER" id="PTHR24286:SF384">
    <property type="entry name" value="P450, PUTATIVE (EUROFUNG)-RELATED"/>
    <property type="match status" value="1"/>
</dbReference>
<reference evidence="8 9" key="1">
    <citation type="submission" date="2023-12" db="EMBL/GenBank/DDBJ databases">
        <title>Baltic Sea Cyanobacteria.</title>
        <authorList>
            <person name="Delbaje E."/>
            <person name="Fewer D.P."/>
            <person name="Shishido T.K."/>
        </authorList>
    </citation>
    <scope>NUCLEOTIDE SEQUENCE [LARGE SCALE GENOMIC DNA]</scope>
    <source>
        <strain evidence="8 9">CCNP 1315</strain>
    </source>
</reference>
<keyword evidence="2 7" id="KW-0349">Heme</keyword>
<dbReference type="SUPFAM" id="SSF48264">
    <property type="entry name" value="Cytochrome P450"/>
    <property type="match status" value="1"/>
</dbReference>
<evidence type="ECO:0000256" key="7">
    <source>
        <dbReference type="RuleBase" id="RU000461"/>
    </source>
</evidence>
<comment type="caution">
    <text evidence="8">The sequence shown here is derived from an EMBL/GenBank/DDBJ whole genome shotgun (WGS) entry which is preliminary data.</text>
</comment>
<evidence type="ECO:0000313" key="9">
    <source>
        <dbReference type="Proteomes" id="UP001301728"/>
    </source>
</evidence>
<keyword evidence="3 7" id="KW-0479">Metal-binding</keyword>
<organism evidence="8 9">
    <name type="scientific">Limnoraphis robusta CCNP1315</name>
    <dbReference type="NCBI Taxonomy" id="3110306"/>
    <lineage>
        <taxon>Bacteria</taxon>
        <taxon>Bacillati</taxon>
        <taxon>Cyanobacteriota</taxon>
        <taxon>Cyanophyceae</taxon>
        <taxon>Oscillatoriophycideae</taxon>
        <taxon>Oscillatoriales</taxon>
        <taxon>Sirenicapillariaceae</taxon>
        <taxon>Limnoraphis</taxon>
    </lineage>
</organism>
<dbReference type="PANTHER" id="PTHR24286">
    <property type="entry name" value="CYTOCHROME P450 26"/>
    <property type="match status" value="1"/>
</dbReference>
<dbReference type="EMBL" id="JAYGHT010000200">
    <property type="protein sequence ID" value="MEA5523094.1"/>
    <property type="molecule type" value="Genomic_DNA"/>
</dbReference>
<protein>
    <submittedName>
        <fullName evidence="8">Cytochrome P450</fullName>
    </submittedName>
</protein>
<comment type="similarity">
    <text evidence="1 7">Belongs to the cytochrome P450 family.</text>
</comment>
<evidence type="ECO:0000256" key="6">
    <source>
        <dbReference type="ARBA" id="ARBA00023033"/>
    </source>
</evidence>
<dbReference type="Pfam" id="PF00067">
    <property type="entry name" value="p450"/>
    <property type="match status" value="1"/>
</dbReference>
<name>A0ABU5U7E5_9CYAN</name>
<keyword evidence="6 7" id="KW-0503">Monooxygenase</keyword>
<keyword evidence="5 7" id="KW-0408">Iron</keyword>
<accession>A0ABU5U7E5</accession>
<evidence type="ECO:0000256" key="1">
    <source>
        <dbReference type="ARBA" id="ARBA00010617"/>
    </source>
</evidence>
<dbReference type="RefSeq" id="WP_323275563.1">
    <property type="nucleotide sequence ID" value="NZ_JAYGHT010000200.1"/>
</dbReference>
<dbReference type="Gene3D" id="1.10.630.10">
    <property type="entry name" value="Cytochrome P450"/>
    <property type="match status" value="1"/>
</dbReference>
<sequence length="441" mass="50634">MTTTPEKQTHPTPPGNFGLPLIGETLSFLRDADFADKRHKKYGSVFKTNIFGRPTIVMIGSEANRFLFTNEKKYFESNWPPSTKTLLGPAALSIQTGDIHKSRRKLLAQAFQPRALAGYVPTMEKLTRRYLQNWEQQKTFAWYPQLRKYTFDVACKLLIGEESASETSMAEWFEIWGEGLFTLPLRLPGTKFNQALNCRTKLLNKIESIIRQRQQQTEPREDALGLLLQAKDDDGKSLSVEELKDQILTLLFAGHETLTSSITAFCYLLAQHPDVLTKAKLEQQQIQLTEPITFEQLKSMQYLDQVIKEVLRFIPSVGGAFREVIETCEFNGFTLPKGWSVLYQVGRTHQDQTLYNEPENFDPDRFSPEKTQEQPYGYIPFGGGMRECLGKEFAKLEMKILATMLLREYEWELLPNQDLEMTVTPTPHPKDGLLVNFKRSL</sequence>
<dbReference type="PRINTS" id="PR00463">
    <property type="entry name" value="EP450I"/>
</dbReference>
<evidence type="ECO:0000256" key="5">
    <source>
        <dbReference type="ARBA" id="ARBA00023004"/>
    </source>
</evidence>